<comment type="caution">
    <text evidence="2">The sequence shown here is derived from an EMBL/GenBank/DDBJ whole genome shotgun (WGS) entry which is preliminary data.</text>
</comment>
<accession>A0A2H0VB90</accession>
<dbReference type="Gene3D" id="3.30.70.2650">
    <property type="match status" value="1"/>
</dbReference>
<dbReference type="Pfam" id="PF20803">
    <property type="entry name" value="PaaX_M"/>
    <property type="match status" value="1"/>
</dbReference>
<evidence type="ECO:0000313" key="2">
    <source>
        <dbReference type="EMBL" id="PIR96362.1"/>
    </source>
</evidence>
<dbReference type="PANTHER" id="PTHR30319">
    <property type="entry name" value="PHENYLACETIC ACID REGULATOR-RELATED TRANSCRIPTIONAL REPRESSOR"/>
    <property type="match status" value="1"/>
</dbReference>
<dbReference type="Proteomes" id="UP000230922">
    <property type="component" value="Unassembled WGS sequence"/>
</dbReference>
<dbReference type="InterPro" id="IPR036390">
    <property type="entry name" value="WH_DNA-bd_sf"/>
</dbReference>
<dbReference type="AlphaFoldDB" id="A0A2H0VB90"/>
<dbReference type="PANTHER" id="PTHR30319:SF1">
    <property type="entry name" value="TRANSCRIPTIONAL REPRESSOR PAAX"/>
    <property type="match status" value="1"/>
</dbReference>
<dbReference type="Gene3D" id="1.10.10.10">
    <property type="entry name" value="Winged helix-like DNA-binding domain superfamily/Winged helix DNA-binding domain"/>
    <property type="match status" value="1"/>
</dbReference>
<dbReference type="InterPro" id="IPR048846">
    <property type="entry name" value="PaaX-like_central"/>
</dbReference>
<dbReference type="GO" id="GO:0006351">
    <property type="term" value="P:DNA-templated transcription"/>
    <property type="evidence" value="ECO:0007669"/>
    <property type="project" value="TreeGrafter"/>
</dbReference>
<organism evidence="2 3">
    <name type="scientific">Candidatus Doudnabacteria bacterium CG10_big_fil_rev_8_21_14_0_10_42_18</name>
    <dbReference type="NCBI Taxonomy" id="1974552"/>
    <lineage>
        <taxon>Bacteria</taxon>
        <taxon>Candidatus Doudnaibacteriota</taxon>
    </lineage>
</organism>
<gene>
    <name evidence="2" type="ORF">COT92_01520</name>
</gene>
<dbReference type="EMBL" id="PFAK01000023">
    <property type="protein sequence ID" value="PIR96362.1"/>
    <property type="molecule type" value="Genomic_DNA"/>
</dbReference>
<reference evidence="3" key="1">
    <citation type="submission" date="2017-09" db="EMBL/GenBank/DDBJ databases">
        <title>Depth-based differentiation of microbial function through sediment-hosted aquifers and enrichment of novel symbionts in the deep terrestrial subsurface.</title>
        <authorList>
            <person name="Probst A.J."/>
            <person name="Ladd B."/>
            <person name="Jarett J.K."/>
            <person name="Geller-Mcgrath D.E."/>
            <person name="Sieber C.M.K."/>
            <person name="Emerson J.B."/>
            <person name="Anantharaman K."/>
            <person name="Thomas B.C."/>
            <person name="Malmstrom R."/>
            <person name="Stieglmeier M."/>
            <person name="Klingl A."/>
            <person name="Woyke T."/>
            <person name="Ryan C.M."/>
            <person name="Banfield J.F."/>
        </authorList>
    </citation>
    <scope>NUCLEOTIDE SEQUENCE [LARGE SCALE GENOMIC DNA]</scope>
</reference>
<name>A0A2H0VB90_9BACT</name>
<protein>
    <recommendedName>
        <fullName evidence="1">Transcriptional repressor PaaX-like central Cas2-like domain-containing protein</fullName>
    </recommendedName>
</protein>
<sequence>MSRPYHPLTIDILTELSSAGELPFSKIYKALAKNLKYKEFYNAMYRLEAADLIKKIKSEGQLIAAITEEGNRLLMRKKPKKDGVWKLVIFDIPEKHKKVRNILRAKLKQLQFKKWQNSIWVSPYALDSEIEEELDELGKRYFVRLIKTTEINNTENLEKLFG</sequence>
<proteinExistence type="predicted"/>
<dbReference type="InterPro" id="IPR036388">
    <property type="entry name" value="WH-like_DNA-bd_sf"/>
</dbReference>
<evidence type="ECO:0000259" key="1">
    <source>
        <dbReference type="Pfam" id="PF20803"/>
    </source>
</evidence>
<feature type="domain" description="Transcriptional repressor PaaX-like central Cas2-like" evidence="1">
    <location>
        <begin position="80"/>
        <end position="157"/>
    </location>
</feature>
<evidence type="ECO:0000313" key="3">
    <source>
        <dbReference type="Proteomes" id="UP000230922"/>
    </source>
</evidence>
<dbReference type="SUPFAM" id="SSF46785">
    <property type="entry name" value="Winged helix' DNA-binding domain"/>
    <property type="match status" value="1"/>
</dbReference>